<name>A0A8K0RCE0_9PLEO</name>
<keyword evidence="2" id="KW-1185">Reference proteome</keyword>
<gene>
    <name evidence="1" type="ORF">FB567DRAFT_435752</name>
</gene>
<dbReference type="AlphaFoldDB" id="A0A8K0RCE0"/>
<dbReference type="Proteomes" id="UP000813461">
    <property type="component" value="Unassembled WGS sequence"/>
</dbReference>
<evidence type="ECO:0000313" key="2">
    <source>
        <dbReference type="Proteomes" id="UP000813461"/>
    </source>
</evidence>
<dbReference type="EMBL" id="JAGMVJ010000003">
    <property type="protein sequence ID" value="KAH7092048.1"/>
    <property type="molecule type" value="Genomic_DNA"/>
</dbReference>
<comment type="caution">
    <text evidence="1">The sequence shown here is derived from an EMBL/GenBank/DDBJ whole genome shotgun (WGS) entry which is preliminary data.</text>
</comment>
<protein>
    <submittedName>
        <fullName evidence="1">Uncharacterized protein</fullName>
    </submittedName>
</protein>
<evidence type="ECO:0000313" key="1">
    <source>
        <dbReference type="EMBL" id="KAH7092048.1"/>
    </source>
</evidence>
<accession>A0A8K0RCE0</accession>
<proteinExistence type="predicted"/>
<dbReference type="OrthoDB" id="4664297at2759"/>
<organism evidence="1 2">
    <name type="scientific">Paraphoma chrysanthemicola</name>
    <dbReference type="NCBI Taxonomy" id="798071"/>
    <lineage>
        <taxon>Eukaryota</taxon>
        <taxon>Fungi</taxon>
        <taxon>Dikarya</taxon>
        <taxon>Ascomycota</taxon>
        <taxon>Pezizomycotina</taxon>
        <taxon>Dothideomycetes</taxon>
        <taxon>Pleosporomycetidae</taxon>
        <taxon>Pleosporales</taxon>
        <taxon>Pleosporineae</taxon>
        <taxon>Phaeosphaeriaceae</taxon>
        <taxon>Paraphoma</taxon>
    </lineage>
</organism>
<dbReference type="Gene3D" id="2.60.40.2970">
    <property type="match status" value="1"/>
</dbReference>
<reference evidence="1" key="1">
    <citation type="journal article" date="2021" name="Nat. Commun.">
        <title>Genetic determinants of endophytism in the Arabidopsis root mycobiome.</title>
        <authorList>
            <person name="Mesny F."/>
            <person name="Miyauchi S."/>
            <person name="Thiergart T."/>
            <person name="Pickel B."/>
            <person name="Atanasova L."/>
            <person name="Karlsson M."/>
            <person name="Huettel B."/>
            <person name="Barry K.W."/>
            <person name="Haridas S."/>
            <person name="Chen C."/>
            <person name="Bauer D."/>
            <person name="Andreopoulos W."/>
            <person name="Pangilinan J."/>
            <person name="LaButti K."/>
            <person name="Riley R."/>
            <person name="Lipzen A."/>
            <person name="Clum A."/>
            <person name="Drula E."/>
            <person name="Henrissat B."/>
            <person name="Kohler A."/>
            <person name="Grigoriev I.V."/>
            <person name="Martin F.M."/>
            <person name="Hacquard S."/>
        </authorList>
    </citation>
    <scope>NUCLEOTIDE SEQUENCE</scope>
    <source>
        <strain evidence="1">MPI-SDFR-AT-0120</strain>
    </source>
</reference>
<sequence length="200" mass="21933">MASFWNSRTAVITGVAVTLLGAFYVYQSPASISYTMSKSSSSASNGVPGLEFILSQDSRNPPSLLVTLKNNSPDTPYTILKWGTPLDSAALNTGVFKIVNEESGDEVQQFVLKINRKMPPPEDQLVTLAPGTEEELSVVFDKPWMPEQKPAKYKVKAEGDFKGVWDKYGGDVTEAELNAYIDSPFSGRKFATNEVVMEVH</sequence>